<evidence type="ECO:0000256" key="1">
    <source>
        <dbReference type="ARBA" id="ARBA00008535"/>
    </source>
</evidence>
<evidence type="ECO:0000256" key="4">
    <source>
        <dbReference type="SAM" id="MobiDB-lite"/>
    </source>
</evidence>
<keyword evidence="5" id="KW-0472">Membrane</keyword>
<dbReference type="KEGG" id="oml:112157310"/>
<accession>A0A3B3CCJ5</accession>
<dbReference type="RefSeq" id="XP_024145755.1">
    <property type="nucleotide sequence ID" value="XM_024289987.2"/>
</dbReference>
<evidence type="ECO:0000256" key="2">
    <source>
        <dbReference type="ARBA" id="ARBA00022741"/>
    </source>
</evidence>
<sequence length="936" mass="102434">MSKNVRENINGSSDLRLFLLGNIGCGKTLSANTILNQPSSRSTNDTKSCQLREAFTEGRRVTLVEAPRWYWAGEKVDDSVRKETEQAVTLMEPGPHAILLLVPVNQFTEMESRVPAELQVMFGQEVLDHTLVLLTCGDYLMGRTIEEYLQREDPGLRQMIKACGGNFHILNNRNLKDREQVSELLEKVDRMVEKKGVFNMKTAEMRDLESQIGEEEENEDEEEAAAAEDDDDDDEEAAAEEDDDDDDDDDEAAAAEEEEDDDDDEEKRLLLKLIQDQLQGSRLFGTGELEMVIEEEEEDEENYEEEEEEEENEEPIITSKMRNVEQEFNKSSEVPVQNGRPSTQEPELQSYSESIDEPQLNSTLSSLNSDGALFSKLSEFMTSSRTPDSFQDRSSSVDGAAPPTSPVFSTPRSPIFSSTPQPSSNVSASASARAPSFSSSSPQLRLVLLGRSGAGKSSVGNSVLGQNVFRSEADSFTAVTQKCERKMAVVEGQKVAVVDTSDWFNAEQTPEEVRAQISSSVVLSIPGPHAFLLCVPLDQPAKTELQALEALEKVFGPDAVTKHTVVLFTYADRLRDSGMIGNGGVEAYIADQRGDLLKLVEKCRDRFHIMERGPSEKKSVADLLALVALTMKEAGGQYFTSPAFQEAEDKVKQKQQDIARERREKVLNQKAVRNDKPLSPRSMNLQPYMQTLFEREEVDELEEVRDEAEMSVSLTSLESIPLLTMSELSPSLLDSLKEKVESSMKMLPKLMSESSVQPEETKKAQSSSVWAIQKMVADGSLWGKVGATAGHVSKAVTGSPLWEKLGAGTKTGAKLVADGSFRVGAGIGAGAKQVAQSPVWGRMGSGAKEGVTMVAESSLWERMGNGARQVPKIVFAAGLLGLVLGVFFGGLFWGVVGAAAGSAASEMGRQKFISRSSSRSEAARNGSDGGKSLKSE</sequence>
<dbReference type="OMA" id="RFHIMER"/>
<feature type="region of interest" description="Disordered" evidence="4">
    <location>
        <begin position="914"/>
        <end position="936"/>
    </location>
</feature>
<dbReference type="SUPFAM" id="SSF52540">
    <property type="entry name" value="P-loop containing nucleoside triphosphate hydrolases"/>
    <property type="match status" value="2"/>
</dbReference>
<dbReference type="FunFam" id="3.40.50.300:FF:000366">
    <property type="entry name" value="GTPase, IMAP family member 2"/>
    <property type="match status" value="1"/>
</dbReference>
<feature type="region of interest" description="Disordered" evidence="4">
    <location>
        <begin position="279"/>
        <end position="366"/>
    </location>
</feature>
<keyword evidence="5" id="KW-1133">Transmembrane helix</keyword>
<dbReference type="Ensembl" id="ENSOMET00000023462.1">
    <property type="protein sequence ID" value="ENSOMEP00000015334.1"/>
    <property type="gene ID" value="ENSOMEG00000016899.1"/>
</dbReference>
<evidence type="ECO:0000313" key="7">
    <source>
        <dbReference type="Ensembl" id="ENSOMEP00000015334.1"/>
    </source>
</evidence>
<dbReference type="Proteomes" id="UP000261560">
    <property type="component" value="Unplaced"/>
</dbReference>
<feature type="compositionally biased region" description="Acidic residues" evidence="4">
    <location>
        <begin position="212"/>
        <end position="265"/>
    </location>
</feature>
<evidence type="ECO:0000256" key="5">
    <source>
        <dbReference type="SAM" id="Phobius"/>
    </source>
</evidence>
<keyword evidence="2" id="KW-0547">Nucleotide-binding</keyword>
<dbReference type="STRING" id="30732.ENSOMEP00000015334"/>
<dbReference type="InterPro" id="IPR006703">
    <property type="entry name" value="G_AIG1"/>
</dbReference>
<reference evidence="7" key="1">
    <citation type="submission" date="2025-08" db="UniProtKB">
        <authorList>
            <consortium name="Ensembl"/>
        </authorList>
    </citation>
    <scope>IDENTIFICATION</scope>
</reference>
<proteinExistence type="inferred from homology"/>
<dbReference type="InterPro" id="IPR027417">
    <property type="entry name" value="P-loop_NTPase"/>
</dbReference>
<protein>
    <submittedName>
        <fullName evidence="7">Uncharacterized LOC112157310</fullName>
    </submittedName>
</protein>
<dbReference type="GeneID" id="112157310"/>
<feature type="region of interest" description="Disordered" evidence="4">
    <location>
        <begin position="383"/>
        <end position="438"/>
    </location>
</feature>
<dbReference type="PaxDb" id="30732-ENSOMEP00000015334"/>
<feature type="region of interest" description="Disordered" evidence="4">
    <location>
        <begin position="203"/>
        <end position="266"/>
    </location>
</feature>
<feature type="compositionally biased region" description="Low complexity" evidence="4">
    <location>
        <begin position="420"/>
        <end position="438"/>
    </location>
</feature>
<keyword evidence="8" id="KW-1185">Reference proteome</keyword>
<organism evidence="7 8">
    <name type="scientific">Oryzias melastigma</name>
    <name type="common">Marine medaka</name>
    <dbReference type="NCBI Taxonomy" id="30732"/>
    <lineage>
        <taxon>Eukaryota</taxon>
        <taxon>Metazoa</taxon>
        <taxon>Chordata</taxon>
        <taxon>Craniata</taxon>
        <taxon>Vertebrata</taxon>
        <taxon>Euteleostomi</taxon>
        <taxon>Actinopterygii</taxon>
        <taxon>Neopterygii</taxon>
        <taxon>Teleostei</taxon>
        <taxon>Neoteleostei</taxon>
        <taxon>Acanthomorphata</taxon>
        <taxon>Ovalentaria</taxon>
        <taxon>Atherinomorphae</taxon>
        <taxon>Beloniformes</taxon>
        <taxon>Adrianichthyidae</taxon>
        <taxon>Oryziinae</taxon>
        <taxon>Oryzias</taxon>
    </lineage>
</organism>
<dbReference type="InterPro" id="IPR045058">
    <property type="entry name" value="GIMA/IAN/Toc"/>
</dbReference>
<feature type="compositionally biased region" description="Acidic residues" evidence="4">
    <location>
        <begin position="291"/>
        <end position="314"/>
    </location>
</feature>
<dbReference type="Pfam" id="PF04548">
    <property type="entry name" value="AIG1"/>
    <property type="match status" value="2"/>
</dbReference>
<dbReference type="Gene3D" id="3.40.50.300">
    <property type="entry name" value="P-loop containing nucleotide triphosphate hydrolases"/>
    <property type="match status" value="2"/>
</dbReference>
<dbReference type="GeneTree" id="ENSGT00940000165343"/>
<dbReference type="GO" id="GO:0005525">
    <property type="term" value="F:GTP binding"/>
    <property type="evidence" value="ECO:0007669"/>
    <property type="project" value="UniProtKB-KW"/>
</dbReference>
<feature type="compositionally biased region" description="Polar residues" evidence="4">
    <location>
        <begin position="331"/>
        <end position="366"/>
    </location>
</feature>
<evidence type="ECO:0000256" key="3">
    <source>
        <dbReference type="ARBA" id="ARBA00023134"/>
    </source>
</evidence>
<dbReference type="FunFam" id="3.40.50.300:FF:002274">
    <property type="entry name" value="Si:dkeyp-69e1.8"/>
    <property type="match status" value="1"/>
</dbReference>
<feature type="transmembrane region" description="Helical" evidence="5">
    <location>
        <begin position="873"/>
        <end position="901"/>
    </location>
</feature>
<dbReference type="PROSITE" id="PS51720">
    <property type="entry name" value="G_AIG1"/>
    <property type="match status" value="2"/>
</dbReference>
<evidence type="ECO:0000259" key="6">
    <source>
        <dbReference type="PROSITE" id="PS51720"/>
    </source>
</evidence>
<name>A0A3B3CCJ5_ORYME</name>
<keyword evidence="3" id="KW-0342">GTP-binding</keyword>
<feature type="compositionally biased region" description="Polar residues" evidence="4">
    <location>
        <begin position="383"/>
        <end position="397"/>
    </location>
</feature>
<feature type="domain" description="AIG1-type G" evidence="6">
    <location>
        <begin position="441"/>
        <end position="648"/>
    </location>
</feature>
<feature type="domain" description="AIG1-type G" evidence="6">
    <location>
        <begin position="12"/>
        <end position="209"/>
    </location>
</feature>
<dbReference type="PANTHER" id="PTHR10903:SF167">
    <property type="entry name" value="GTPASE IMAP FAMILY MEMBER 6-RELATED"/>
    <property type="match status" value="1"/>
</dbReference>
<dbReference type="PANTHER" id="PTHR10903">
    <property type="entry name" value="GTPASE, IMAP FAMILY MEMBER-RELATED"/>
    <property type="match status" value="1"/>
</dbReference>
<dbReference type="AlphaFoldDB" id="A0A3B3CCJ5"/>
<evidence type="ECO:0000313" key="8">
    <source>
        <dbReference type="Proteomes" id="UP000261560"/>
    </source>
</evidence>
<dbReference type="CDD" id="cd01852">
    <property type="entry name" value="AIG1"/>
    <property type="match status" value="1"/>
</dbReference>
<keyword evidence="5" id="KW-0812">Transmembrane</keyword>
<reference evidence="7" key="2">
    <citation type="submission" date="2025-09" db="UniProtKB">
        <authorList>
            <consortium name="Ensembl"/>
        </authorList>
    </citation>
    <scope>IDENTIFICATION</scope>
</reference>
<feature type="compositionally biased region" description="Polar residues" evidence="4">
    <location>
        <begin position="406"/>
        <end position="419"/>
    </location>
</feature>
<comment type="similarity">
    <text evidence="1">Belongs to the TRAFAC class TrmE-Era-EngA-EngB-Septin-like GTPase superfamily. AIG1/Toc34/Toc159-like paraseptin GTPase family. IAN subfamily.</text>
</comment>